<dbReference type="EMBL" id="LR593887">
    <property type="protein sequence ID" value="VTS03472.1"/>
    <property type="molecule type" value="Genomic_DNA"/>
</dbReference>
<evidence type="ECO:0000313" key="3">
    <source>
        <dbReference type="Proteomes" id="UP000464378"/>
    </source>
</evidence>
<dbReference type="InParanoid" id="A0A6C2YND4"/>
<dbReference type="RefSeq" id="WP_162658225.1">
    <property type="nucleotide sequence ID" value="NZ_LR593887.1"/>
</dbReference>
<dbReference type="PROSITE" id="PS51708">
    <property type="entry name" value="CHAD"/>
    <property type="match status" value="1"/>
</dbReference>
<keyword evidence="3" id="KW-1185">Reference proteome</keyword>
<reference evidence="2" key="1">
    <citation type="submission" date="2019-04" db="EMBL/GenBank/DDBJ databases">
        <authorList>
            <consortium name="Science for Life Laboratories"/>
        </authorList>
    </citation>
    <scope>NUCLEOTIDE SEQUENCE</scope>
    <source>
        <strain evidence="2">MBLW1</strain>
    </source>
</reference>
<dbReference type="PANTHER" id="PTHR39339">
    <property type="entry name" value="SLR1444 PROTEIN"/>
    <property type="match status" value="1"/>
</dbReference>
<proteinExistence type="predicted"/>
<dbReference type="PANTHER" id="PTHR39339:SF1">
    <property type="entry name" value="CHAD DOMAIN-CONTAINING PROTEIN"/>
    <property type="match status" value="1"/>
</dbReference>
<evidence type="ECO:0000313" key="2">
    <source>
        <dbReference type="EMBL" id="VIP03128.1"/>
    </source>
</evidence>
<dbReference type="Pfam" id="PF05235">
    <property type="entry name" value="CHAD"/>
    <property type="match status" value="1"/>
</dbReference>
<dbReference type="KEGG" id="tim:GMBLW1_08320"/>
<dbReference type="InterPro" id="IPR007899">
    <property type="entry name" value="CHAD_dom"/>
</dbReference>
<dbReference type="InterPro" id="IPR038186">
    <property type="entry name" value="CHAD_dom_sf"/>
</dbReference>
<dbReference type="Gene3D" id="1.40.20.10">
    <property type="entry name" value="CHAD domain"/>
    <property type="match status" value="1"/>
</dbReference>
<sequence>MSASGKFLSELQPNTTIRDAIRAALGIRLQSVAEFLPKVQIVGSDQAEAIHQLRVSTRRANAVIRIFGDVLPFKWAKQLRRCLRSIRQAAGDARDADVFIEFLAQHPTPKRVNATIDAFLRGYLLALRSEAQQRLNDAVRLHRPDLEQFQVDLNGGLFEKIRPERAERNLTDLAAISIPECIRAVEEAAVRMPTIVEELHQIRILGKRLRYSMEVFSNCYAPPFRDRYYPAIERLQKLLGEINDLSGANQRLLKVAESIRQFQADHSEKRIDAFQEWANGFMRPIPELREAFQSWWIDWRGLRQTYPLEPLRITADEVNILDSADRSS</sequence>
<accession>A0A6C2YND4</accession>
<dbReference type="Proteomes" id="UP000464378">
    <property type="component" value="Chromosome"/>
</dbReference>
<gene>
    <name evidence="2" type="ORF">GMBLW1_08320</name>
</gene>
<feature type="domain" description="CHAD" evidence="1">
    <location>
        <begin position="14"/>
        <end position="301"/>
    </location>
</feature>
<dbReference type="SMART" id="SM00880">
    <property type="entry name" value="CHAD"/>
    <property type="match status" value="1"/>
</dbReference>
<organism evidence="2">
    <name type="scientific">Tuwongella immobilis</name>
    <dbReference type="NCBI Taxonomy" id="692036"/>
    <lineage>
        <taxon>Bacteria</taxon>
        <taxon>Pseudomonadati</taxon>
        <taxon>Planctomycetota</taxon>
        <taxon>Planctomycetia</taxon>
        <taxon>Gemmatales</taxon>
        <taxon>Gemmataceae</taxon>
        <taxon>Tuwongella</taxon>
    </lineage>
</organism>
<dbReference type="AlphaFoldDB" id="A0A6C2YND4"/>
<name>A0A6C2YND4_9BACT</name>
<evidence type="ECO:0000259" key="1">
    <source>
        <dbReference type="PROSITE" id="PS51708"/>
    </source>
</evidence>
<dbReference type="EMBL" id="LR586016">
    <property type="protein sequence ID" value="VIP03128.1"/>
    <property type="molecule type" value="Genomic_DNA"/>
</dbReference>
<protein>
    <recommendedName>
        <fullName evidence="1">CHAD domain-containing protein</fullName>
    </recommendedName>
</protein>